<accession>A0A0D8J9K8</accession>
<sequence length="107" mass="11981">MGGGGSYSRYSRRIPDNNPEDNCDKLHFITDLQKIQQNITKYNVDDILEVKLDVVNNIYVEGNHGICGYITAMSATQLIRCLKKGKQFIATILSISNTSCRVEVTPL</sequence>
<dbReference type="STRING" id="1544798.LH29_10745"/>
<keyword evidence="3" id="KW-1185">Reference proteome</keyword>
<evidence type="ECO:0000256" key="1">
    <source>
        <dbReference type="SAM" id="MobiDB-lite"/>
    </source>
</evidence>
<proteinExistence type="predicted"/>
<evidence type="ECO:0000313" key="2">
    <source>
        <dbReference type="EMBL" id="KJF43592.1"/>
    </source>
</evidence>
<dbReference type="RefSeq" id="WP_045029320.1">
    <property type="nucleotide sequence ID" value="NZ_JRHC01000002.1"/>
</dbReference>
<dbReference type="AlphaFoldDB" id="A0A0D8J9K8"/>
<organism evidence="2 3">
    <name type="scientific">Draconibacterium sediminis</name>
    <dbReference type="NCBI Taxonomy" id="1544798"/>
    <lineage>
        <taxon>Bacteria</taxon>
        <taxon>Pseudomonadati</taxon>
        <taxon>Bacteroidota</taxon>
        <taxon>Bacteroidia</taxon>
        <taxon>Marinilabiliales</taxon>
        <taxon>Prolixibacteraceae</taxon>
        <taxon>Draconibacterium</taxon>
    </lineage>
</organism>
<comment type="caution">
    <text evidence="2">The sequence shown here is derived from an EMBL/GenBank/DDBJ whole genome shotgun (WGS) entry which is preliminary data.</text>
</comment>
<protein>
    <submittedName>
        <fullName evidence="2">Uncharacterized protein</fullName>
    </submittedName>
</protein>
<feature type="region of interest" description="Disordered" evidence="1">
    <location>
        <begin position="1"/>
        <end position="20"/>
    </location>
</feature>
<dbReference type="EMBL" id="JRHC01000002">
    <property type="protein sequence ID" value="KJF43592.1"/>
    <property type="molecule type" value="Genomic_DNA"/>
</dbReference>
<reference evidence="2 3" key="1">
    <citation type="submission" date="2014-09" db="EMBL/GenBank/DDBJ databases">
        <title>Draft Genome Sequence of Draconibacterium sp. JN14CK-3.</title>
        <authorList>
            <person name="Dong C."/>
            <person name="Lai Q."/>
            <person name="Shao Z."/>
        </authorList>
    </citation>
    <scope>NUCLEOTIDE SEQUENCE [LARGE SCALE GENOMIC DNA]</scope>
    <source>
        <strain evidence="2 3">JN14CK-3</strain>
    </source>
</reference>
<name>A0A0D8J9K8_9BACT</name>
<dbReference type="Proteomes" id="UP000032544">
    <property type="component" value="Unassembled WGS sequence"/>
</dbReference>
<gene>
    <name evidence="2" type="ORF">LH29_10745</name>
</gene>
<evidence type="ECO:0000313" key="3">
    <source>
        <dbReference type="Proteomes" id="UP000032544"/>
    </source>
</evidence>